<gene>
    <name evidence="5" type="ORF">PG991_010119</name>
</gene>
<name>A0ABR1RHI6_9PEZI</name>
<dbReference type="PANTHER" id="PTHR46640">
    <property type="entry name" value="TRIACYLGLYCEROL LIPASE, PUTATIVE (AFU_ORTHOLOGUE AFUA_6G06510)-RELATED"/>
    <property type="match status" value="1"/>
</dbReference>
<evidence type="ECO:0000256" key="3">
    <source>
        <dbReference type="SAM" id="SignalP"/>
    </source>
</evidence>
<accession>A0ABR1RHI6</accession>
<dbReference type="CDD" id="cd00519">
    <property type="entry name" value="Lipase_3"/>
    <property type="match status" value="1"/>
</dbReference>
<feature type="signal peptide" evidence="3">
    <location>
        <begin position="1"/>
        <end position="18"/>
    </location>
</feature>
<keyword evidence="1 3" id="KW-0732">Signal</keyword>
<protein>
    <submittedName>
        <fullName evidence="5">Lipase</fullName>
    </submittedName>
</protein>
<feature type="domain" description="Fungal lipase-type" evidence="4">
    <location>
        <begin position="132"/>
        <end position="262"/>
    </location>
</feature>
<comment type="caution">
    <text evidence="5">The sequence shown here is derived from an EMBL/GenBank/DDBJ whole genome shotgun (WGS) entry which is preliminary data.</text>
</comment>
<keyword evidence="6" id="KW-1185">Reference proteome</keyword>
<evidence type="ECO:0000256" key="1">
    <source>
        <dbReference type="ARBA" id="ARBA00022729"/>
    </source>
</evidence>
<dbReference type="InterPro" id="IPR029058">
    <property type="entry name" value="AB_hydrolase_fold"/>
</dbReference>
<dbReference type="SUPFAM" id="SSF53474">
    <property type="entry name" value="alpha/beta-Hydrolases"/>
    <property type="match status" value="1"/>
</dbReference>
<dbReference type="Gene3D" id="3.40.50.1820">
    <property type="entry name" value="alpha/beta hydrolase"/>
    <property type="match status" value="1"/>
</dbReference>
<dbReference type="InterPro" id="IPR002921">
    <property type="entry name" value="Fungal_lipase-type"/>
</dbReference>
<feature type="chain" id="PRO_5046459672" evidence="3">
    <location>
        <begin position="19"/>
        <end position="377"/>
    </location>
</feature>
<evidence type="ECO:0000313" key="5">
    <source>
        <dbReference type="EMBL" id="KAK8012744.1"/>
    </source>
</evidence>
<dbReference type="InterPro" id="IPR051299">
    <property type="entry name" value="AB_hydrolase_lip/est"/>
</dbReference>
<dbReference type="PANTHER" id="PTHR46640:SF1">
    <property type="entry name" value="FUNGAL LIPASE-LIKE DOMAIN-CONTAINING PROTEIN-RELATED"/>
    <property type="match status" value="1"/>
</dbReference>
<reference evidence="5 6" key="1">
    <citation type="submission" date="2023-01" db="EMBL/GenBank/DDBJ databases">
        <title>Analysis of 21 Apiospora genomes using comparative genomics revels a genus with tremendous synthesis potential of carbohydrate active enzymes and secondary metabolites.</title>
        <authorList>
            <person name="Sorensen T."/>
        </authorList>
    </citation>
    <scope>NUCLEOTIDE SEQUENCE [LARGE SCALE GENOMIC DNA]</scope>
    <source>
        <strain evidence="5 6">CBS 20057</strain>
    </source>
</reference>
<evidence type="ECO:0000256" key="2">
    <source>
        <dbReference type="ARBA" id="ARBA00022801"/>
    </source>
</evidence>
<evidence type="ECO:0000259" key="4">
    <source>
        <dbReference type="Pfam" id="PF01764"/>
    </source>
</evidence>
<proteinExistence type="predicted"/>
<sequence>MKSFSWTLVSSLALTAVASPVPDSLRPYLARRGVYFDTIVSRNLNAIEADLARNNALEAVTAEEVTQLDFYAEYAGASYCNSEAPVGSTVTCAENVCPEVTAAGAVVTATFAGKVTDIQGFLSTDPKNKVIVLSFRGSHSIRNWITNFVFLQEPCGLVFGCLLHAGFAGAYKEIAGPLTTALAAATKANPDYKIVFTGHSLGAAIATVAAAYERAAGHAVDLYTYGSPRVGNRAFVDFVTKQAGFEYRVTHLADPVPRLPPIFANYRHTSPEYWLSTGDADTVDYTAADIKVCDGYASIQCNAGQLGLDIDAHSNYFERIGACGPDGTPFKKRAAADVDATVAADGPTASDPELEAMVNEYAKQDIEAAKSLNDIWG</sequence>
<evidence type="ECO:0000313" key="6">
    <source>
        <dbReference type="Proteomes" id="UP001396898"/>
    </source>
</evidence>
<dbReference type="Pfam" id="PF01764">
    <property type="entry name" value="Lipase_3"/>
    <property type="match status" value="1"/>
</dbReference>
<organism evidence="5 6">
    <name type="scientific">Apiospora marii</name>
    <dbReference type="NCBI Taxonomy" id="335849"/>
    <lineage>
        <taxon>Eukaryota</taxon>
        <taxon>Fungi</taxon>
        <taxon>Dikarya</taxon>
        <taxon>Ascomycota</taxon>
        <taxon>Pezizomycotina</taxon>
        <taxon>Sordariomycetes</taxon>
        <taxon>Xylariomycetidae</taxon>
        <taxon>Amphisphaeriales</taxon>
        <taxon>Apiosporaceae</taxon>
        <taxon>Apiospora</taxon>
    </lineage>
</organism>
<keyword evidence="2" id="KW-0378">Hydrolase</keyword>
<dbReference type="Proteomes" id="UP001396898">
    <property type="component" value="Unassembled WGS sequence"/>
</dbReference>
<dbReference type="EMBL" id="JAQQWI010000015">
    <property type="protein sequence ID" value="KAK8012744.1"/>
    <property type="molecule type" value="Genomic_DNA"/>
</dbReference>